<evidence type="ECO:0000256" key="3">
    <source>
        <dbReference type="ARBA" id="ARBA00006753"/>
    </source>
</evidence>
<dbReference type="InterPro" id="IPR045865">
    <property type="entry name" value="ACT-like_dom_sf"/>
</dbReference>
<evidence type="ECO:0000256" key="11">
    <source>
        <dbReference type="PIRSR" id="PIRSR000098-1"/>
    </source>
</evidence>
<dbReference type="PROSITE" id="PS01042">
    <property type="entry name" value="HOMOSER_DHGENASE"/>
    <property type="match status" value="1"/>
</dbReference>
<reference evidence="15 16" key="1">
    <citation type="submission" date="2020-02" db="EMBL/GenBank/DDBJ databases">
        <authorList>
            <person name="Dziuba M."/>
            <person name="Kuznetsov B."/>
            <person name="Mardanov A."/>
            <person name="Ravin N."/>
            <person name="Grouzdev D."/>
        </authorList>
    </citation>
    <scope>NUCLEOTIDE SEQUENCE [LARGE SCALE GENOMIC DNA]</scope>
    <source>
        <strain evidence="15 16">SpK</strain>
    </source>
</reference>
<keyword evidence="16" id="KW-1185">Reference proteome</keyword>
<dbReference type="InterPro" id="IPR005106">
    <property type="entry name" value="Asp/hSer_DH_NAD-bd"/>
</dbReference>
<comment type="caution">
    <text evidence="15">The sequence shown here is derived from an EMBL/GenBank/DDBJ whole genome shotgun (WGS) entry which is preliminary data.</text>
</comment>
<keyword evidence="8 12" id="KW-0521">NADP</keyword>
<evidence type="ECO:0000256" key="13">
    <source>
        <dbReference type="RuleBase" id="RU004171"/>
    </source>
</evidence>
<dbReference type="Gene3D" id="3.30.360.10">
    <property type="entry name" value="Dihydrodipicolinate Reductase, domain 2"/>
    <property type="match status" value="1"/>
</dbReference>
<feature type="binding site" evidence="12">
    <location>
        <position position="108"/>
    </location>
    <ligand>
        <name>NADPH</name>
        <dbReference type="ChEBI" id="CHEBI:57783"/>
    </ligand>
</feature>
<evidence type="ECO:0000256" key="12">
    <source>
        <dbReference type="PIRSR" id="PIRSR000098-2"/>
    </source>
</evidence>
<proteinExistence type="inferred from homology"/>
<accession>A0A7C9UYT7</accession>
<dbReference type="SUPFAM" id="SSF55021">
    <property type="entry name" value="ACT-like"/>
    <property type="match status" value="1"/>
</dbReference>
<dbReference type="Gene3D" id="3.40.50.720">
    <property type="entry name" value="NAD(P)-binding Rossmann-like Domain"/>
    <property type="match status" value="1"/>
</dbReference>
<comment type="pathway">
    <text evidence="2">Amino-acid biosynthesis; L-methionine biosynthesis via de novo pathway; L-homoserine from L-aspartate: step 3/3.</text>
</comment>
<sequence>MMKSLKIAVAGLGTVGAGLVKLLADNAGIIAARSGRAIEVAAVSARDRSKDRGVAIPDSVVWYEDAAVMAAEADVDVVVEVIGGSDGIAKQVVETALARGLSVVTANKALLAHHGTQLAKLAEDKGAALAFEAAVAGGIPIIKALKEGLAGNSIAQVTGILNGTCNYILTTMRETGRDFADVLAEAQALGYAEADPSFDIDGVDAAHKLCILTSLAFATPVDFQSMHVEGIRHISAVDIEFAEKLGYRIKLLGIARKTELGVEQRVHPCMVPVRAPIARVDGVFNAVVAEGDFVGRSIYEGRGAGAGPTASAVAADLVDIARGCRTPTFGVPVAALSPLPAAPMTARQGAYYMRLMVLDRPGVLADVSAALRDEQVSVEQMIQPGRAPGETVPMVMTLHDTTEAAMERAVARIGTLAAVVEPPRIIRIENL</sequence>
<keyword evidence="10" id="KW-0486">Methionine biosynthesis</keyword>
<dbReference type="GO" id="GO:0009086">
    <property type="term" value="P:methionine biosynthetic process"/>
    <property type="evidence" value="ECO:0007669"/>
    <property type="project" value="UniProtKB-KW"/>
</dbReference>
<dbReference type="Pfam" id="PF00742">
    <property type="entry name" value="Homoserine_dh"/>
    <property type="match status" value="1"/>
</dbReference>
<dbReference type="EMBL" id="JAAIYP010000044">
    <property type="protein sequence ID" value="NFV81890.1"/>
    <property type="molecule type" value="Genomic_DNA"/>
</dbReference>
<gene>
    <name evidence="15" type="ORF">G4223_17415</name>
</gene>
<dbReference type="UniPathway" id="UPA00051">
    <property type="reaction ID" value="UER00465"/>
</dbReference>
<dbReference type="PROSITE" id="PS51671">
    <property type="entry name" value="ACT"/>
    <property type="match status" value="1"/>
</dbReference>
<dbReference type="UniPathway" id="UPA00050">
    <property type="reaction ID" value="UER00063"/>
</dbReference>
<dbReference type="PANTHER" id="PTHR43331:SF1">
    <property type="entry name" value="HOMOSERINE DEHYDROGENASE"/>
    <property type="match status" value="1"/>
</dbReference>
<dbReference type="InterPro" id="IPR036291">
    <property type="entry name" value="NAD(P)-bd_dom_sf"/>
</dbReference>
<evidence type="ECO:0000256" key="1">
    <source>
        <dbReference type="ARBA" id="ARBA00005056"/>
    </source>
</evidence>
<dbReference type="PANTHER" id="PTHR43331">
    <property type="entry name" value="HOMOSERINE DEHYDROGENASE"/>
    <property type="match status" value="1"/>
</dbReference>
<feature type="active site" description="Proton donor" evidence="11">
    <location>
        <position position="208"/>
    </location>
</feature>
<keyword evidence="7" id="KW-0791">Threonine biosynthesis</keyword>
<dbReference type="EC" id="1.1.1.3" evidence="4"/>
<dbReference type="InterPro" id="IPR016204">
    <property type="entry name" value="HDH"/>
</dbReference>
<dbReference type="FunFam" id="3.30.360.10:FF:000005">
    <property type="entry name" value="Homoserine dehydrogenase"/>
    <property type="match status" value="1"/>
</dbReference>
<evidence type="ECO:0000256" key="9">
    <source>
        <dbReference type="ARBA" id="ARBA00023002"/>
    </source>
</evidence>
<feature type="domain" description="ACT" evidence="14">
    <location>
        <begin position="352"/>
        <end position="427"/>
    </location>
</feature>
<comment type="similarity">
    <text evidence="3 13">Belongs to the homoserine dehydrogenase family.</text>
</comment>
<protein>
    <recommendedName>
        <fullName evidence="5">Homoserine dehydrogenase</fullName>
        <ecNumber evidence="4">1.1.1.3</ecNumber>
    </recommendedName>
</protein>
<dbReference type="PIRSF" id="PIRSF000098">
    <property type="entry name" value="Homoser_dehydrog"/>
    <property type="match status" value="1"/>
</dbReference>
<evidence type="ECO:0000256" key="6">
    <source>
        <dbReference type="ARBA" id="ARBA00022605"/>
    </source>
</evidence>
<dbReference type="AlphaFoldDB" id="A0A7C9UYT7"/>
<dbReference type="Pfam" id="PF03447">
    <property type="entry name" value="NAD_binding_3"/>
    <property type="match status" value="1"/>
</dbReference>
<dbReference type="Proteomes" id="UP000480684">
    <property type="component" value="Unassembled WGS sequence"/>
</dbReference>
<feature type="binding site" evidence="12">
    <location>
        <position position="193"/>
    </location>
    <ligand>
        <name>L-homoserine</name>
        <dbReference type="ChEBI" id="CHEBI:57476"/>
    </ligand>
</feature>
<keyword evidence="9" id="KW-0560">Oxidoreductase</keyword>
<dbReference type="InterPro" id="IPR001342">
    <property type="entry name" value="HDH_cat"/>
</dbReference>
<organism evidence="15 16">
    <name type="scientific">Magnetospirillum aberrantis SpK</name>
    <dbReference type="NCBI Taxonomy" id="908842"/>
    <lineage>
        <taxon>Bacteria</taxon>
        <taxon>Pseudomonadati</taxon>
        <taxon>Pseudomonadota</taxon>
        <taxon>Alphaproteobacteria</taxon>
        <taxon>Rhodospirillales</taxon>
        <taxon>Rhodospirillaceae</taxon>
        <taxon>Magnetospirillum</taxon>
    </lineage>
</organism>
<dbReference type="GO" id="GO:0050661">
    <property type="term" value="F:NADP binding"/>
    <property type="evidence" value="ECO:0007669"/>
    <property type="project" value="InterPro"/>
</dbReference>
<dbReference type="InterPro" id="IPR002912">
    <property type="entry name" value="ACT_dom"/>
</dbReference>
<evidence type="ECO:0000313" key="16">
    <source>
        <dbReference type="Proteomes" id="UP000480684"/>
    </source>
</evidence>
<comment type="pathway">
    <text evidence="1">Amino-acid biosynthesis; L-threonine biosynthesis; L-threonine from L-aspartate: step 3/5.</text>
</comment>
<dbReference type="InterPro" id="IPR019811">
    <property type="entry name" value="HDH_CS"/>
</dbReference>
<dbReference type="SUPFAM" id="SSF55347">
    <property type="entry name" value="Glyceraldehyde-3-phosphate dehydrogenase-like, C-terminal domain"/>
    <property type="match status" value="1"/>
</dbReference>
<dbReference type="GO" id="GO:0004412">
    <property type="term" value="F:homoserine dehydrogenase activity"/>
    <property type="evidence" value="ECO:0007669"/>
    <property type="project" value="UniProtKB-EC"/>
</dbReference>
<dbReference type="CDD" id="cd04881">
    <property type="entry name" value="ACT_HSDH-Hom"/>
    <property type="match status" value="1"/>
</dbReference>
<evidence type="ECO:0000256" key="10">
    <source>
        <dbReference type="ARBA" id="ARBA00023167"/>
    </source>
</evidence>
<dbReference type="NCBIfam" id="NF004976">
    <property type="entry name" value="PRK06349.1"/>
    <property type="match status" value="1"/>
</dbReference>
<keyword evidence="6" id="KW-0028">Amino-acid biosynthesis</keyword>
<evidence type="ECO:0000256" key="7">
    <source>
        <dbReference type="ARBA" id="ARBA00022697"/>
    </source>
</evidence>
<dbReference type="SUPFAM" id="SSF51735">
    <property type="entry name" value="NAD(P)-binding Rossmann-fold domains"/>
    <property type="match status" value="1"/>
</dbReference>
<name>A0A7C9UYT7_9PROT</name>
<evidence type="ECO:0000259" key="14">
    <source>
        <dbReference type="PROSITE" id="PS51671"/>
    </source>
</evidence>
<dbReference type="Gene3D" id="3.30.70.260">
    <property type="match status" value="1"/>
</dbReference>
<feature type="binding site" evidence="12">
    <location>
        <begin position="10"/>
        <end position="17"/>
    </location>
    <ligand>
        <name>NADP(+)</name>
        <dbReference type="ChEBI" id="CHEBI:58349"/>
    </ligand>
</feature>
<evidence type="ECO:0000313" key="15">
    <source>
        <dbReference type="EMBL" id="NFV81890.1"/>
    </source>
</evidence>
<dbReference type="GO" id="GO:0009088">
    <property type="term" value="P:threonine biosynthetic process"/>
    <property type="evidence" value="ECO:0007669"/>
    <property type="project" value="UniProtKB-UniPathway"/>
</dbReference>
<evidence type="ECO:0000256" key="5">
    <source>
        <dbReference type="ARBA" id="ARBA00013376"/>
    </source>
</evidence>
<evidence type="ECO:0000256" key="8">
    <source>
        <dbReference type="ARBA" id="ARBA00022857"/>
    </source>
</evidence>
<evidence type="ECO:0000256" key="4">
    <source>
        <dbReference type="ARBA" id="ARBA00013213"/>
    </source>
</evidence>
<evidence type="ECO:0000256" key="2">
    <source>
        <dbReference type="ARBA" id="ARBA00005062"/>
    </source>
</evidence>